<gene>
    <name evidence="2" type="ORF">M0R45_002630</name>
</gene>
<proteinExistence type="predicted"/>
<feature type="region of interest" description="Disordered" evidence="1">
    <location>
        <begin position="1"/>
        <end position="36"/>
    </location>
</feature>
<evidence type="ECO:0000313" key="2">
    <source>
        <dbReference type="EMBL" id="KAK9906295.1"/>
    </source>
</evidence>
<feature type="compositionally biased region" description="Polar residues" evidence="1">
    <location>
        <begin position="15"/>
        <end position="28"/>
    </location>
</feature>
<organism evidence="2 3">
    <name type="scientific">Rubus argutus</name>
    <name type="common">Southern blackberry</name>
    <dbReference type="NCBI Taxonomy" id="59490"/>
    <lineage>
        <taxon>Eukaryota</taxon>
        <taxon>Viridiplantae</taxon>
        <taxon>Streptophyta</taxon>
        <taxon>Embryophyta</taxon>
        <taxon>Tracheophyta</taxon>
        <taxon>Spermatophyta</taxon>
        <taxon>Magnoliopsida</taxon>
        <taxon>eudicotyledons</taxon>
        <taxon>Gunneridae</taxon>
        <taxon>Pentapetalae</taxon>
        <taxon>rosids</taxon>
        <taxon>fabids</taxon>
        <taxon>Rosales</taxon>
        <taxon>Rosaceae</taxon>
        <taxon>Rosoideae</taxon>
        <taxon>Rosoideae incertae sedis</taxon>
        <taxon>Rubus</taxon>
    </lineage>
</organism>
<accession>A0AAW1VMB6</accession>
<dbReference type="Proteomes" id="UP001457282">
    <property type="component" value="Unassembled WGS sequence"/>
</dbReference>
<reference evidence="2 3" key="1">
    <citation type="journal article" date="2023" name="G3 (Bethesda)">
        <title>A chromosome-length genome assembly and annotation of blackberry (Rubus argutus, cv. 'Hillquist').</title>
        <authorList>
            <person name="Bruna T."/>
            <person name="Aryal R."/>
            <person name="Dudchenko O."/>
            <person name="Sargent D.J."/>
            <person name="Mead D."/>
            <person name="Buti M."/>
            <person name="Cavallini A."/>
            <person name="Hytonen T."/>
            <person name="Andres J."/>
            <person name="Pham M."/>
            <person name="Weisz D."/>
            <person name="Mascagni F."/>
            <person name="Usai G."/>
            <person name="Natali L."/>
            <person name="Bassil N."/>
            <person name="Fernandez G.E."/>
            <person name="Lomsadze A."/>
            <person name="Armour M."/>
            <person name="Olukolu B."/>
            <person name="Poorten T."/>
            <person name="Britton C."/>
            <person name="Davik J."/>
            <person name="Ashrafi H."/>
            <person name="Aiden E.L."/>
            <person name="Borodovsky M."/>
            <person name="Worthington M."/>
        </authorList>
    </citation>
    <scope>NUCLEOTIDE SEQUENCE [LARGE SCALE GENOMIC DNA]</scope>
    <source>
        <strain evidence="2">PI 553951</strain>
    </source>
</reference>
<feature type="region of interest" description="Disordered" evidence="1">
    <location>
        <begin position="49"/>
        <end position="87"/>
    </location>
</feature>
<sequence length="87" mass="9806">MARAEWKRKRKAAQPVSTSTTGRAQPSSDVVPISLPHNPIRRTRASLLREEPRAGLHPGHAVNADEPKPRCQRRSTTEPLPLHRRSF</sequence>
<feature type="compositionally biased region" description="Basic residues" evidence="1">
    <location>
        <begin position="1"/>
        <end position="12"/>
    </location>
</feature>
<dbReference type="EMBL" id="JBEDUW010000065">
    <property type="protein sequence ID" value="KAK9906295.1"/>
    <property type="molecule type" value="Genomic_DNA"/>
</dbReference>
<name>A0AAW1VMB6_RUBAR</name>
<protein>
    <submittedName>
        <fullName evidence="2">Uncharacterized protein</fullName>
    </submittedName>
</protein>
<keyword evidence="3" id="KW-1185">Reference proteome</keyword>
<evidence type="ECO:0000313" key="3">
    <source>
        <dbReference type="Proteomes" id="UP001457282"/>
    </source>
</evidence>
<comment type="caution">
    <text evidence="2">The sequence shown here is derived from an EMBL/GenBank/DDBJ whole genome shotgun (WGS) entry which is preliminary data.</text>
</comment>
<dbReference type="AlphaFoldDB" id="A0AAW1VMB6"/>
<evidence type="ECO:0000256" key="1">
    <source>
        <dbReference type="SAM" id="MobiDB-lite"/>
    </source>
</evidence>